<dbReference type="Gene3D" id="3.30.720.120">
    <property type="match status" value="1"/>
</dbReference>
<proteinExistence type="predicted"/>
<dbReference type="KEGG" id="saga:M5M_10480"/>
<evidence type="ECO:0000313" key="3">
    <source>
        <dbReference type="Proteomes" id="UP000000466"/>
    </source>
</evidence>
<accession>K4KZD1</accession>
<sequence>MSVSAIPEGYHSLTPYLIVKDAEAALAYYAKALGAAEVLRMPMPDGKIGHAEMKVGDSHFMLAEEMPDMGFVGPASLGGAGVSLMLYTEDCDALFAQALAAGGEQLRAMEDQFYGDRAGTFKDPFGHVWTIGTHKEELSPEELTQRMAAACG</sequence>
<dbReference type="CDD" id="cd07246">
    <property type="entry name" value="VOC_like"/>
    <property type="match status" value="1"/>
</dbReference>
<dbReference type="InterPro" id="IPR029068">
    <property type="entry name" value="Glyas_Bleomycin-R_OHBP_Dase"/>
</dbReference>
<protein>
    <recommendedName>
        <fullName evidence="1">VOC domain-containing protein</fullName>
    </recommendedName>
</protein>
<name>K4KZD1_SIMAS</name>
<dbReference type="Gene3D" id="3.30.720.110">
    <property type="match status" value="1"/>
</dbReference>
<reference evidence="2 3" key="1">
    <citation type="journal article" date="2013" name="Genome Announc.">
        <title>Complete genome sequence of Simiduia agarivorans SA1(T), a marine bacterium able to degrade a variety of polysaccharides.</title>
        <authorList>
            <person name="Lin S.Y."/>
            <person name="Shieh W.Y."/>
            <person name="Chen J.S."/>
            <person name="Tang S.L."/>
        </authorList>
    </citation>
    <scope>NUCLEOTIDE SEQUENCE [LARGE SCALE GENOMIC DNA]</scope>
    <source>
        <strain evidence="3">DSM 21679 / JCM 13881 / BCRC 17597 / SA1</strain>
    </source>
</reference>
<feature type="domain" description="VOC" evidence="1">
    <location>
        <begin position="9"/>
        <end position="134"/>
    </location>
</feature>
<dbReference type="eggNOG" id="COG2764">
    <property type="taxonomic scope" value="Bacteria"/>
</dbReference>
<dbReference type="OrthoDB" id="9795306at2"/>
<dbReference type="InterPro" id="IPR004360">
    <property type="entry name" value="Glyas_Fos-R_dOase_dom"/>
</dbReference>
<evidence type="ECO:0000313" key="2">
    <source>
        <dbReference type="EMBL" id="AFU99277.1"/>
    </source>
</evidence>
<keyword evidence="3" id="KW-1185">Reference proteome</keyword>
<organism evidence="2 3">
    <name type="scientific">Simiduia agarivorans (strain DSM 21679 / JCM 13881 / BCRC 17597 / SA1)</name>
    <dbReference type="NCBI Taxonomy" id="1117647"/>
    <lineage>
        <taxon>Bacteria</taxon>
        <taxon>Pseudomonadati</taxon>
        <taxon>Pseudomonadota</taxon>
        <taxon>Gammaproteobacteria</taxon>
        <taxon>Cellvibrionales</taxon>
        <taxon>Cellvibrionaceae</taxon>
        <taxon>Simiduia</taxon>
    </lineage>
</organism>
<dbReference type="PANTHER" id="PTHR34109">
    <property type="entry name" value="BNAUNNG04460D PROTEIN-RELATED"/>
    <property type="match status" value="1"/>
</dbReference>
<dbReference type="Pfam" id="PF00903">
    <property type="entry name" value="Glyoxalase"/>
    <property type="match status" value="1"/>
</dbReference>
<dbReference type="EMBL" id="CP003746">
    <property type="protein sequence ID" value="AFU99277.1"/>
    <property type="molecule type" value="Genomic_DNA"/>
</dbReference>
<dbReference type="AlphaFoldDB" id="K4KZD1"/>
<dbReference type="InterPro" id="IPR037523">
    <property type="entry name" value="VOC_core"/>
</dbReference>
<dbReference type="RefSeq" id="WP_015047441.1">
    <property type="nucleotide sequence ID" value="NC_018868.3"/>
</dbReference>
<dbReference type="Proteomes" id="UP000000466">
    <property type="component" value="Chromosome"/>
</dbReference>
<gene>
    <name evidence="2" type="ordered locus">M5M_10480</name>
</gene>
<dbReference type="HOGENOM" id="CLU_046006_11_2_6"/>
<dbReference type="PROSITE" id="PS51819">
    <property type="entry name" value="VOC"/>
    <property type="match status" value="1"/>
</dbReference>
<dbReference type="PANTHER" id="PTHR34109:SF1">
    <property type="entry name" value="VOC DOMAIN-CONTAINING PROTEIN"/>
    <property type="match status" value="1"/>
</dbReference>
<dbReference type="SUPFAM" id="SSF54593">
    <property type="entry name" value="Glyoxalase/Bleomycin resistance protein/Dihydroxybiphenyl dioxygenase"/>
    <property type="match status" value="1"/>
</dbReference>
<evidence type="ECO:0000259" key="1">
    <source>
        <dbReference type="PROSITE" id="PS51819"/>
    </source>
</evidence>
<dbReference type="STRING" id="1117647.M5M_10480"/>